<name>A0A1H6G497_9EURY</name>
<proteinExistence type="predicted"/>
<feature type="compositionally biased region" description="Acidic residues" evidence="1">
    <location>
        <begin position="30"/>
        <end position="54"/>
    </location>
</feature>
<gene>
    <name evidence="2" type="ORF">SAMN04487967_3465</name>
</gene>
<dbReference type="AlphaFoldDB" id="A0A1H6G497"/>
<dbReference type="Gene3D" id="2.60.40.420">
    <property type="entry name" value="Cupredoxins - blue copper proteins"/>
    <property type="match status" value="1"/>
</dbReference>
<evidence type="ECO:0000313" key="2">
    <source>
        <dbReference type="EMBL" id="SEH17916.1"/>
    </source>
</evidence>
<dbReference type="PROSITE" id="PS51257">
    <property type="entry name" value="PROKAR_LIPOPROTEIN"/>
    <property type="match status" value="1"/>
</dbReference>
<accession>A0A1H6G497</accession>
<dbReference type="Proteomes" id="UP000199112">
    <property type="component" value="Unassembled WGS sequence"/>
</dbReference>
<evidence type="ECO:0000256" key="1">
    <source>
        <dbReference type="SAM" id="MobiDB-lite"/>
    </source>
</evidence>
<keyword evidence="3" id="KW-1185">Reference proteome</keyword>
<dbReference type="EMBL" id="FNWL01000005">
    <property type="protein sequence ID" value="SEH17916.1"/>
    <property type="molecule type" value="Genomic_DNA"/>
</dbReference>
<evidence type="ECO:0000313" key="3">
    <source>
        <dbReference type="Proteomes" id="UP000199112"/>
    </source>
</evidence>
<protein>
    <submittedName>
        <fullName evidence="2">Uncharacterized protein</fullName>
    </submittedName>
</protein>
<dbReference type="OrthoDB" id="6744at2157"/>
<reference evidence="3" key="1">
    <citation type="submission" date="2016-10" db="EMBL/GenBank/DDBJ databases">
        <authorList>
            <person name="Varghese N."/>
            <person name="Submissions S."/>
        </authorList>
    </citation>
    <scope>NUCLEOTIDE SEQUENCE [LARGE SCALE GENOMIC DNA]</scope>
    <source>
        <strain evidence="3">CGMCC 1.8981</strain>
    </source>
</reference>
<sequence length="163" mass="18052">MVKRSSRRMVVRTAGALGLTALAGCGGPGEETENGDDPENGNDDENGADNGDWEDVEEFYFEGRVEAWTGVEPDIIDGEDNPTITLIEDNEYDFTWINEDGVTHNLEIRDENDDIVEDYQSDDGEEEGEETTLEGVVASEEMAVYICTYHESTQVGDIEIESD</sequence>
<feature type="region of interest" description="Disordered" evidence="1">
    <location>
        <begin position="20"/>
        <end position="54"/>
    </location>
</feature>
<dbReference type="InterPro" id="IPR008972">
    <property type="entry name" value="Cupredoxin"/>
</dbReference>
<organism evidence="2 3">
    <name type="scientific">Natronorubrum sediminis</name>
    <dbReference type="NCBI Taxonomy" id="640943"/>
    <lineage>
        <taxon>Archaea</taxon>
        <taxon>Methanobacteriati</taxon>
        <taxon>Methanobacteriota</taxon>
        <taxon>Stenosarchaea group</taxon>
        <taxon>Halobacteria</taxon>
        <taxon>Halobacteriales</taxon>
        <taxon>Natrialbaceae</taxon>
        <taxon>Natronorubrum</taxon>
    </lineage>
</organism>